<evidence type="ECO:0000259" key="8">
    <source>
        <dbReference type="Pfam" id="PF21282"/>
    </source>
</evidence>
<dbReference type="GO" id="GO:0051301">
    <property type="term" value="P:cell division"/>
    <property type="evidence" value="ECO:0007669"/>
    <property type="project" value="UniProtKB-KW"/>
</dbReference>
<evidence type="ECO:0000256" key="3">
    <source>
        <dbReference type="ARBA" id="ARBA00022737"/>
    </source>
</evidence>
<dbReference type="PANTHER" id="PTHR12827:SF3">
    <property type="entry name" value="ANAPHASE-PROMOTING COMPLEX SUBUNIT 1"/>
    <property type="match status" value="1"/>
</dbReference>
<dbReference type="FunFam" id="1.25.10.10:FF:000400">
    <property type="entry name" value="20S cyclosome subunit (APC1/BimE), putative"/>
    <property type="match status" value="1"/>
</dbReference>
<dbReference type="Pfam" id="PF12859">
    <property type="entry name" value="ANAPC1"/>
    <property type="match status" value="1"/>
</dbReference>
<evidence type="ECO:0000256" key="6">
    <source>
        <dbReference type="SAM" id="MobiDB-lite"/>
    </source>
</evidence>
<dbReference type="InterPro" id="IPR011989">
    <property type="entry name" value="ARM-like"/>
</dbReference>
<feature type="domain" description="Anaphase-promoting complex subunit 1 beta-sandwich" evidence="8">
    <location>
        <begin position="1791"/>
        <end position="1871"/>
    </location>
</feature>
<dbReference type="GO" id="GO:0070979">
    <property type="term" value="P:protein K11-linked ubiquitination"/>
    <property type="evidence" value="ECO:0007669"/>
    <property type="project" value="TreeGrafter"/>
</dbReference>
<dbReference type="OrthoDB" id="26401at2759"/>
<dbReference type="VEuPathDB" id="FungiDB:CIHG_02356"/>
<dbReference type="STRING" id="396776.A0A0J8RI59"/>
<reference evidence="10" key="1">
    <citation type="journal article" date="2010" name="Genome Res.">
        <title>Population genomic sequencing of Coccidioides fungi reveals recent hybridization and transposon control.</title>
        <authorList>
            <person name="Neafsey D.E."/>
            <person name="Barker B.M."/>
            <person name="Sharpton T.J."/>
            <person name="Stajich J.E."/>
            <person name="Park D.J."/>
            <person name="Whiston E."/>
            <person name="Hung C.-Y."/>
            <person name="McMahan C."/>
            <person name="White J."/>
            <person name="Sykes S."/>
            <person name="Heiman D."/>
            <person name="Young S."/>
            <person name="Zeng Q."/>
            <person name="Abouelleil A."/>
            <person name="Aftuck L."/>
            <person name="Bessette D."/>
            <person name="Brown A."/>
            <person name="FitzGerald M."/>
            <person name="Lui A."/>
            <person name="Macdonald J.P."/>
            <person name="Priest M."/>
            <person name="Orbach M.J."/>
            <person name="Galgiani J.N."/>
            <person name="Kirkland T.N."/>
            <person name="Cole G.T."/>
            <person name="Birren B.W."/>
            <person name="Henn M.R."/>
            <person name="Taylor J.W."/>
            <person name="Rounsley S.D."/>
        </authorList>
    </citation>
    <scope>NUCLEOTIDE SEQUENCE [LARGE SCALE GENOMIC DNA]</scope>
    <source>
        <strain evidence="10">H538.4</strain>
    </source>
</reference>
<dbReference type="EMBL" id="DS016985">
    <property type="protein sequence ID" value="KMU84572.1"/>
    <property type="molecule type" value="Genomic_DNA"/>
</dbReference>
<evidence type="ECO:0000256" key="2">
    <source>
        <dbReference type="ARBA" id="ARBA00022618"/>
    </source>
</evidence>
<dbReference type="InterPro" id="IPR049255">
    <property type="entry name" value="Apc1_N"/>
</dbReference>
<dbReference type="Proteomes" id="UP000054563">
    <property type="component" value="Unassembled WGS sequence"/>
</dbReference>
<dbReference type="eggNOG" id="KOG1858">
    <property type="taxonomic scope" value="Eukaryota"/>
</dbReference>
<evidence type="ECO:0000256" key="5">
    <source>
        <dbReference type="ARBA" id="ARBA00023306"/>
    </source>
</evidence>
<name>A0A0J8RI59_COCIT</name>
<keyword evidence="4" id="KW-0498">Mitosis</keyword>
<dbReference type="PANTHER" id="PTHR12827">
    <property type="entry name" value="MEIOTIC CHECKPOINT REGULATOR TSG24 FAMILY MEMBER"/>
    <property type="match status" value="1"/>
</dbReference>
<dbReference type="InterPro" id="IPR048971">
    <property type="entry name" value="Apc1_3rd"/>
</dbReference>
<evidence type="ECO:0000259" key="7">
    <source>
        <dbReference type="Pfam" id="PF12859"/>
    </source>
</evidence>
<evidence type="ECO:0000256" key="4">
    <source>
        <dbReference type="ARBA" id="ARBA00022776"/>
    </source>
</evidence>
<dbReference type="GO" id="GO:0031145">
    <property type="term" value="P:anaphase-promoting complex-dependent catabolic process"/>
    <property type="evidence" value="ECO:0007669"/>
    <property type="project" value="TreeGrafter"/>
</dbReference>
<keyword evidence="2" id="KW-0132">Cell division</keyword>
<evidence type="ECO:0000313" key="9">
    <source>
        <dbReference type="EMBL" id="KMU84572.1"/>
    </source>
</evidence>
<dbReference type="Pfam" id="PF21282">
    <property type="entry name" value="APC1_3rd"/>
    <property type="match status" value="1"/>
</dbReference>
<evidence type="ECO:0000256" key="1">
    <source>
        <dbReference type="ARBA" id="ARBA00010547"/>
    </source>
</evidence>
<dbReference type="GO" id="GO:0005680">
    <property type="term" value="C:anaphase-promoting complex"/>
    <property type="evidence" value="ECO:0007669"/>
    <property type="project" value="InterPro"/>
</dbReference>
<sequence length="2075" mass="227831">MAAIRSLGLHEPSAIPYLVGESIILQHTPDDDRFIWKTCHYEDENNTPVEEELFLTDHCVVWSRGGVVVRSFGFDVENEKVVHALFAYFPDGERTNDTKKGSGDVPGIGTTARGPVSGTGNLRGLGGRQGKQVTIEEKLNIDGIAGLSIVEGSVKRPVARALVVVLQSQIHIFFLSGDTHVIPLPFEVGSVWATPCGLLFQRKASEDNTPPVPLVPPNSFVSSQVLHGRPRTSGSFTQSARSSARFSLTLSPSHPAKWNLKPEPEASQPRTFSLLDPHSEMGLVAVSPGAQHARAAKTLEALSASEEILYVSSTNEFPELASTAQVNGPLILVVTLNETAGVYTIWTAQQRDKGSAIRHSQKRRSSSGTVAKRRSSYFDVAAGATTPGGRGSNALRESFSMLSQGRSVSHPLNNQNTDTRLEDAEDLASQLGHDFSDIGVSWKASRRVSSLLARSDLGGNHDRNTFSDLVTGNQSNISLSRKRDSFAGSSRASLGYRRRSSLPPGNTSVFSAASSFLDAPVDKFLDGLTKGGNFEGFDSMGLGESVSGLPKEVILSKVGSYSSGFSSVQGIPPFEKGRKFEVFTLSSFYETSQNDPDSTPLAVCILNRHSRNLLVLNLQVRRAQRSSLSSKKSKAKATQGNLLHTVQLKDVRQGSNVIDCRKLVDGSISRMIVLSTTMDGRGELTLQAPWSTLVKIDLPSSMVLHDPSGISFARSSFHPREAGLRRVLDASDINLCALDHPSNRGKIDITDSQNRRHRLQIQLEPRNPLVKRALSVCRFALRQSEKAGDGILVCWWEVLRWLRARNEGENDLEWTAFVVTLFSMAVYFIEGNFSKPIVKPKRKRGTLLRSSSGSSVDLDSWDAMLERQSGSSGVGPSWMMTPAWGWIREEQERREDDVFRSEHQSSLFLTCGAASRKNGYILRCASLAREFISSPQGEAASGAEGYLPTAISQDPGTRKTALGAILVALHLFREELKLSTIDADLSNCDLGLMVPVLAQIGGWLGWSSWTWEEHAYYGTESASMESWLFEQSQISRLDVPEEPFPPPSLLQFVENFLQNKPSSFMTLIDMVSSSGAKQGSGKIWEQALSLTPRTLAISGFFSEINLQSSTVEKTALLLRWGLTSSVIDTLPIGISAPLHEAIIRCGGVATPRCGPSLLKLVDRNDLSLTMTNEHLTPTMPRLQVLQSHDALRDVHHIGCSVYDGSGVNSFEASTEADRLSITKLIFREDRRYFEAVKILNQTRAPVAECLQEPDWSEADLLEAQKELVQLVTLRTLSIPSGRGLMSFSSRVPLSTEKLPIPSFSLQCVVKPSNITISAERTAFTEEKVCWAFFHNGASTGLAISKAAKGIDTSWVLYNKPGELTNRHAGFLLALGLNGHLKYLAKWVAFKYLTPKHTMTSVGLLLGLSASYLGTMDTLITRLLSVHITRMLPLGAAELNLSPLTQTTGIMGIGLLYCNSQHRRMSEIMLSEIENMEPEDTSMSQEMLRDEGFPLAAGLALGFINLAKGKDLGGLRDMRIIERLLALAVGTKKVDMVHILDKATAGATVALAIISMKSNDKSLAKQIDIPDTIAQFDYVRPDIFLLRTLARHLIMWDSIKPSHDWVQKSLPKSYQRKSRLITVRRLSTDDMPLFNIIAGICFAVGLRYAGSASTEARDLLVAFLDQFIRLCRLPAINYDAKLTRNSVRNCQDTVALSAALVMAGTGDVTVFRRLRSLHGRVDPDTPYGSHMAAHMAIGVLFLGGGTYTVGTSDLAVASLLCAFYPLFPTTVLDNKCHLQAFRHLWVLAAEPRCLIPRDLETGRAMQIPVSLTLNSGETTTAMAPCLLPELATIASVKVQSPDYWNLTLDFTTNEILRDKFRHGNQSIYLKRRTTYNAEKSAFAATMSALSELQDVPVSSSKLMGATGNPVTPALYAHGKSTVEVRIPVRHLWEWIFNLGAFRHLDMSEKTLVLPPNPFDQPLKPSPGREDIVLPSWIRPTVVEARLALDRTVRNMIAAAAGRGAGADVIRDRLWQLRLLFAWVEGIERAAKAKDGGSEDDEDREEKGLWLRKDVIEDIKWKIWAIQSGDEGVLGKG</sequence>
<keyword evidence="5" id="KW-0131">Cell cycle</keyword>
<organism evidence="9 10">
    <name type="scientific">Coccidioides immitis H538.4</name>
    <dbReference type="NCBI Taxonomy" id="396776"/>
    <lineage>
        <taxon>Eukaryota</taxon>
        <taxon>Fungi</taxon>
        <taxon>Dikarya</taxon>
        <taxon>Ascomycota</taxon>
        <taxon>Pezizomycotina</taxon>
        <taxon>Eurotiomycetes</taxon>
        <taxon>Eurotiomycetidae</taxon>
        <taxon>Onygenales</taxon>
        <taxon>Onygenaceae</taxon>
        <taxon>Coccidioides</taxon>
    </lineage>
</organism>
<feature type="domain" description="Anaphase-promoting complex subunit 1 N-terminal" evidence="7">
    <location>
        <begin position="32"/>
        <end position="821"/>
    </location>
</feature>
<comment type="similarity">
    <text evidence="1">Belongs to the APC1 family.</text>
</comment>
<feature type="region of interest" description="Disordered" evidence="6">
    <location>
        <begin position="97"/>
        <end position="127"/>
    </location>
</feature>
<dbReference type="GO" id="GO:0007091">
    <property type="term" value="P:metaphase/anaphase transition of mitotic cell cycle"/>
    <property type="evidence" value="ECO:0007669"/>
    <property type="project" value="TreeGrafter"/>
</dbReference>
<dbReference type="InterPro" id="IPR024990">
    <property type="entry name" value="Apc1"/>
</dbReference>
<keyword evidence="3" id="KW-0677">Repeat</keyword>
<proteinExistence type="inferred from homology"/>
<dbReference type="GO" id="GO:0060090">
    <property type="term" value="F:molecular adaptor activity"/>
    <property type="evidence" value="ECO:0007669"/>
    <property type="project" value="TreeGrafter"/>
</dbReference>
<gene>
    <name evidence="9" type="ORF">CIHG_02356</name>
</gene>
<dbReference type="Gene3D" id="1.25.10.10">
    <property type="entry name" value="Leucine-rich Repeat Variant"/>
    <property type="match status" value="3"/>
</dbReference>
<accession>A0A0J8RI59</accession>
<dbReference type="FunFam" id="1.25.10.10:FF:000217">
    <property type="entry name" value="20S cyclosome subunit (APC1/BimE)"/>
    <property type="match status" value="1"/>
</dbReference>
<evidence type="ECO:0000313" key="10">
    <source>
        <dbReference type="Proteomes" id="UP000054563"/>
    </source>
</evidence>
<protein>
    <submittedName>
        <fullName evidence="9">Negative regulator of mitosis</fullName>
    </submittedName>
</protein>